<dbReference type="Gene3D" id="1.25.10.10">
    <property type="entry name" value="Leucine-rich Repeat Variant"/>
    <property type="match status" value="1"/>
</dbReference>
<reference evidence="11" key="1">
    <citation type="submission" date="2017-03" db="EMBL/GenBank/DDBJ databases">
        <authorList>
            <person name="Sharma R."/>
            <person name="Thines M."/>
        </authorList>
    </citation>
    <scope>NUCLEOTIDE SEQUENCE [LARGE SCALE GENOMIC DNA]</scope>
</reference>
<evidence type="ECO:0000313" key="10">
    <source>
        <dbReference type="EMBL" id="SLM36892.1"/>
    </source>
</evidence>
<name>A0A1W5D1Q1_9LECA</name>
<evidence type="ECO:0000256" key="7">
    <source>
        <dbReference type="SAM" id="MobiDB-lite"/>
    </source>
</evidence>
<evidence type="ECO:0000256" key="6">
    <source>
        <dbReference type="ARBA" id="ARBA00024912"/>
    </source>
</evidence>
<dbReference type="EMBL" id="FWEW01001372">
    <property type="protein sequence ID" value="SLM36892.1"/>
    <property type="molecule type" value="Genomic_DNA"/>
</dbReference>
<keyword evidence="4" id="KW-0677">Repeat</keyword>
<evidence type="ECO:0000259" key="8">
    <source>
        <dbReference type="Pfam" id="PF08609"/>
    </source>
</evidence>
<dbReference type="GO" id="GO:0005783">
    <property type="term" value="C:endoplasmic reticulum"/>
    <property type="evidence" value="ECO:0007669"/>
    <property type="project" value="TreeGrafter"/>
</dbReference>
<evidence type="ECO:0000313" key="9">
    <source>
        <dbReference type="EMBL" id="KAA6407164.1"/>
    </source>
</evidence>
<reference evidence="10" key="2">
    <citation type="submission" date="2017-03" db="EMBL/GenBank/DDBJ databases">
        <authorList>
            <person name="Afonso C.L."/>
            <person name="Miller P.J."/>
            <person name="Scott M.A."/>
            <person name="Spackman E."/>
            <person name="Goraichik I."/>
            <person name="Dimitrov K.M."/>
            <person name="Suarez D.L."/>
            <person name="Swayne D.E."/>
        </authorList>
    </citation>
    <scope>NUCLEOTIDE SEQUENCE [LARGE SCALE GENOMIC DNA]</scope>
</reference>
<dbReference type="InterPro" id="IPR050693">
    <property type="entry name" value="Hsp70_NEF-Inhibitors"/>
</dbReference>
<dbReference type="AlphaFoldDB" id="A0A1W5D1Q1"/>
<dbReference type="InterPro" id="IPR016024">
    <property type="entry name" value="ARM-type_fold"/>
</dbReference>
<keyword evidence="5" id="KW-0810">Translation regulation</keyword>
<organism evidence="10 11">
    <name type="scientific">Lasallia pustulata</name>
    <dbReference type="NCBI Taxonomy" id="136370"/>
    <lineage>
        <taxon>Eukaryota</taxon>
        <taxon>Fungi</taxon>
        <taxon>Dikarya</taxon>
        <taxon>Ascomycota</taxon>
        <taxon>Pezizomycotina</taxon>
        <taxon>Lecanoromycetes</taxon>
        <taxon>OSLEUM clade</taxon>
        <taxon>Umbilicariomycetidae</taxon>
        <taxon>Umbilicariales</taxon>
        <taxon>Umbilicariaceae</taxon>
        <taxon>Lasallia</taxon>
    </lineage>
</organism>
<dbReference type="Pfam" id="PF13513">
    <property type="entry name" value="HEAT_EZ"/>
    <property type="match status" value="1"/>
</dbReference>
<accession>A0A1W5D1Q1</accession>
<dbReference type="EMBL" id="VXIT01000019">
    <property type="protein sequence ID" value="KAA6407164.1"/>
    <property type="molecule type" value="Genomic_DNA"/>
</dbReference>
<comment type="similarity">
    <text evidence="2">Belongs to the FES1 family.</text>
</comment>
<dbReference type="GO" id="GO:0006417">
    <property type="term" value="P:regulation of translation"/>
    <property type="evidence" value="ECO:0007669"/>
    <property type="project" value="UniProtKB-KW"/>
</dbReference>
<dbReference type="PANTHER" id="PTHR19316">
    <property type="entry name" value="PROTEIN FOLDING REGULATOR"/>
    <property type="match status" value="1"/>
</dbReference>
<keyword evidence="11" id="KW-1185">Reference proteome</keyword>
<keyword evidence="3" id="KW-0963">Cytoplasm</keyword>
<dbReference type="GO" id="GO:0000774">
    <property type="term" value="F:adenyl-nucleotide exchange factor activity"/>
    <property type="evidence" value="ECO:0007669"/>
    <property type="project" value="TreeGrafter"/>
</dbReference>
<feature type="domain" description="Nucleotide exchange factor Fes1" evidence="8">
    <location>
        <begin position="5"/>
        <end position="100"/>
    </location>
</feature>
<evidence type="ECO:0000313" key="12">
    <source>
        <dbReference type="Proteomes" id="UP000324767"/>
    </source>
</evidence>
<dbReference type="SUPFAM" id="SSF48371">
    <property type="entry name" value="ARM repeat"/>
    <property type="match status" value="1"/>
</dbReference>
<comment type="subcellular location">
    <subcellularLocation>
        <location evidence="1">Cytoplasm</location>
    </subcellularLocation>
</comment>
<protein>
    <submittedName>
        <fullName evidence="9">Hsp70 nucleotide exchange factor (Fes1)</fullName>
    </submittedName>
    <submittedName>
        <fullName evidence="10">Nucleotide exchange factor Fes1</fullName>
    </submittedName>
</protein>
<dbReference type="OrthoDB" id="10250458at2759"/>
<feature type="compositionally biased region" description="Polar residues" evidence="7">
    <location>
        <begin position="16"/>
        <end position="35"/>
    </location>
</feature>
<feature type="region of interest" description="Disordered" evidence="7">
    <location>
        <begin position="16"/>
        <end position="47"/>
    </location>
</feature>
<dbReference type="PANTHER" id="PTHR19316:SF18">
    <property type="entry name" value="HSP70-BINDING PROTEIN 1"/>
    <property type="match status" value="1"/>
</dbReference>
<reference evidence="9 12" key="3">
    <citation type="submission" date="2019-09" db="EMBL/GenBank/DDBJ databases">
        <title>The hologenome of the rock-dwelling lichen Lasallia pustulata.</title>
        <authorList>
            <person name="Greshake Tzovaras B."/>
            <person name="Segers F."/>
            <person name="Bicker A."/>
            <person name="Dal Grande F."/>
            <person name="Otte J."/>
            <person name="Hankeln T."/>
            <person name="Schmitt I."/>
            <person name="Ebersberger I."/>
        </authorList>
    </citation>
    <scope>NUCLEOTIDE SEQUENCE [LARGE SCALE GENOMIC DNA]</scope>
    <source>
        <strain evidence="9">A1-1</strain>
    </source>
</reference>
<evidence type="ECO:0000256" key="5">
    <source>
        <dbReference type="ARBA" id="ARBA00022845"/>
    </source>
</evidence>
<dbReference type="FunFam" id="1.25.10.10:FF:000434">
    <property type="entry name" value="Hsp70 nucleotide exchange factor fes1"/>
    <property type="match status" value="1"/>
</dbReference>
<comment type="function">
    <text evidence="6">Functions as a nucleotide exchange factor (NEF) for Hsp70 chaperones which accelerates the release of ADP. Required for fully efficient Hsp70-mediated folding of proteins.</text>
</comment>
<dbReference type="Proteomes" id="UP000324767">
    <property type="component" value="Unassembled WGS sequence"/>
</dbReference>
<evidence type="ECO:0000256" key="2">
    <source>
        <dbReference type="ARBA" id="ARBA00011045"/>
    </source>
</evidence>
<evidence type="ECO:0000313" key="11">
    <source>
        <dbReference type="Proteomes" id="UP000192927"/>
    </source>
</evidence>
<dbReference type="InterPro" id="IPR011989">
    <property type="entry name" value="ARM-like"/>
</dbReference>
<dbReference type="InterPro" id="IPR013918">
    <property type="entry name" value="Nucleotide_exch_fac_Fes1"/>
</dbReference>
<dbReference type="Pfam" id="PF08609">
    <property type="entry name" value="Fes1"/>
    <property type="match status" value="1"/>
</dbReference>
<evidence type="ECO:0000256" key="1">
    <source>
        <dbReference type="ARBA" id="ARBA00004496"/>
    </source>
</evidence>
<evidence type="ECO:0000256" key="3">
    <source>
        <dbReference type="ARBA" id="ARBA00022490"/>
    </source>
</evidence>
<gene>
    <name evidence="9" type="ORF">FRX48_08965</name>
</gene>
<proteinExistence type="inferred from homology"/>
<evidence type="ECO:0000256" key="4">
    <source>
        <dbReference type="ARBA" id="ARBA00022737"/>
    </source>
</evidence>
<dbReference type="Proteomes" id="UP000192927">
    <property type="component" value="Unassembled WGS sequence"/>
</dbReference>
<sequence>MDPKLNDLFKWSIENTSSSDTASHLPDQPSTTDSPAASAPPHRPINPDALKALFGGPSDADLMKESMAAILSPEITLSNKLVAFDNFEQLIESLDNANNMEPLGLWTPLVDLLGNEEAELRKMAAWCVGTAVQNNVQSQERLLVLDGIPTLAKLSMEDPNESVRRKAIYALSSGIRNYQASADAAVKALPLGMRILDTLDAADMDAVDRIMENLREASRQKAEAEGCVRNVI</sequence>